<feature type="coiled-coil region" evidence="1">
    <location>
        <begin position="334"/>
        <end position="462"/>
    </location>
</feature>
<dbReference type="Pfam" id="PF01926">
    <property type="entry name" value="MMR_HSR1"/>
    <property type="match status" value="1"/>
</dbReference>
<evidence type="ECO:0000259" key="3">
    <source>
        <dbReference type="Pfam" id="PF01926"/>
    </source>
</evidence>
<dbReference type="GO" id="GO:0005525">
    <property type="term" value="F:GTP binding"/>
    <property type="evidence" value="ECO:0007669"/>
    <property type="project" value="InterPro"/>
</dbReference>
<keyword evidence="5" id="KW-1185">Reference proteome</keyword>
<evidence type="ECO:0000256" key="1">
    <source>
        <dbReference type="SAM" id="Coils"/>
    </source>
</evidence>
<dbReference type="SUPFAM" id="SSF52540">
    <property type="entry name" value="P-loop containing nucleoside triphosphate hydrolases"/>
    <property type="match status" value="1"/>
</dbReference>
<evidence type="ECO:0000256" key="2">
    <source>
        <dbReference type="SAM" id="MobiDB-lite"/>
    </source>
</evidence>
<feature type="region of interest" description="Disordered" evidence="2">
    <location>
        <begin position="1"/>
        <end position="74"/>
    </location>
</feature>
<feature type="compositionally biased region" description="Basic and acidic residues" evidence="2">
    <location>
        <begin position="13"/>
        <end position="51"/>
    </location>
</feature>
<organism evidence="4 5">
    <name type="scientific">Lasiosphaeria miniovina</name>
    <dbReference type="NCBI Taxonomy" id="1954250"/>
    <lineage>
        <taxon>Eukaryota</taxon>
        <taxon>Fungi</taxon>
        <taxon>Dikarya</taxon>
        <taxon>Ascomycota</taxon>
        <taxon>Pezizomycotina</taxon>
        <taxon>Sordariomycetes</taxon>
        <taxon>Sordariomycetidae</taxon>
        <taxon>Sordariales</taxon>
        <taxon>Lasiosphaeriaceae</taxon>
        <taxon>Lasiosphaeria</taxon>
    </lineage>
</organism>
<gene>
    <name evidence="4" type="ORF">B0T26DRAFT_679924</name>
</gene>
<accession>A0AA39ZYY6</accession>
<keyword evidence="1" id="KW-0175">Coiled coil</keyword>
<protein>
    <submittedName>
        <fullName evidence="4">P-loop containing nucleoside triphosphate hydrolase protein</fullName>
    </submittedName>
</protein>
<sequence>MLSLLRRGISGRNGDKPPSEDGQARTITRRPESNKYRATVEDQPSDKKVIPEQDVPAKGPNAEPDAQRKTQLDAAAKAASEADIKAETIIAIMGLTGTGKSTFIKLLTGLDVKIGHNLAACTADVGIYGFQAPGGQSVALIDTPGFDDTYRSDTEVLQDVAYFLGQVYAQKLKLAGIIYLHRITDNRMGGSALRNLNMFEALCGKVDMSHVVLATTMWDTLQDDESHRRGATTEMDLRTNYWADMLEFGSHTFRHDNTRESALKITNYILSLQGNMVLKIQREMVDDKRTLYQTLAGQELQRELVEERAKHARDLESARKSHEAAMRSGDQRMIDKMARQEREYKAKLDKLDHEKEERIRILEQDFQRMHEDKDREYKQMIADLEKQLEETSRNKESSLRELENMQRKFDAQMEKSNSDRRAKDADLRAQLEHQKSVNETRIAVVQAELAEYKKHAAKLQDQKDRPAVVSALQVLTGGGLLALGVMKGSTTLVATGSGILSSGVSNLAG</sequence>
<comment type="caution">
    <text evidence="4">The sequence shown here is derived from an EMBL/GenBank/DDBJ whole genome shotgun (WGS) entry which is preliminary data.</text>
</comment>
<name>A0AA39ZYY6_9PEZI</name>
<feature type="domain" description="G" evidence="3">
    <location>
        <begin position="90"/>
        <end position="150"/>
    </location>
</feature>
<dbReference type="AlphaFoldDB" id="A0AA39ZYY6"/>
<dbReference type="GeneID" id="85323685"/>
<dbReference type="Proteomes" id="UP001172101">
    <property type="component" value="Unassembled WGS sequence"/>
</dbReference>
<dbReference type="InterPro" id="IPR027417">
    <property type="entry name" value="P-loop_NTPase"/>
</dbReference>
<dbReference type="GO" id="GO:0016787">
    <property type="term" value="F:hydrolase activity"/>
    <property type="evidence" value="ECO:0007669"/>
    <property type="project" value="UniProtKB-KW"/>
</dbReference>
<evidence type="ECO:0000313" key="4">
    <source>
        <dbReference type="EMBL" id="KAK0706213.1"/>
    </source>
</evidence>
<proteinExistence type="predicted"/>
<dbReference type="RefSeq" id="XP_060291307.1">
    <property type="nucleotide sequence ID" value="XM_060440415.1"/>
</dbReference>
<reference evidence="4" key="1">
    <citation type="submission" date="2023-06" db="EMBL/GenBank/DDBJ databases">
        <title>Genome-scale phylogeny and comparative genomics of the fungal order Sordariales.</title>
        <authorList>
            <consortium name="Lawrence Berkeley National Laboratory"/>
            <person name="Hensen N."/>
            <person name="Bonometti L."/>
            <person name="Westerberg I."/>
            <person name="Brannstrom I.O."/>
            <person name="Guillou S."/>
            <person name="Cros-Aarteil S."/>
            <person name="Calhoun S."/>
            <person name="Haridas S."/>
            <person name="Kuo A."/>
            <person name="Mondo S."/>
            <person name="Pangilinan J."/>
            <person name="Riley R."/>
            <person name="LaButti K."/>
            <person name="Andreopoulos B."/>
            <person name="Lipzen A."/>
            <person name="Chen C."/>
            <person name="Yanf M."/>
            <person name="Daum C."/>
            <person name="Ng V."/>
            <person name="Clum A."/>
            <person name="Steindorff A."/>
            <person name="Ohm R."/>
            <person name="Martin F."/>
            <person name="Silar P."/>
            <person name="Natvig D."/>
            <person name="Lalanne C."/>
            <person name="Gautier V."/>
            <person name="Ament-velasquez S.L."/>
            <person name="Kruys A."/>
            <person name="Hutchinson M.I."/>
            <person name="Powell A.J."/>
            <person name="Barry K."/>
            <person name="Miller A.N."/>
            <person name="Grigoriev I.V."/>
            <person name="Debuchy R."/>
            <person name="Gladieux P."/>
            <person name="Thoren M.H."/>
            <person name="Johannesson H."/>
        </authorList>
    </citation>
    <scope>NUCLEOTIDE SEQUENCE</scope>
    <source>
        <strain evidence="4">SMH2392-1A</strain>
    </source>
</reference>
<dbReference type="EMBL" id="JAUIRO010000007">
    <property type="protein sequence ID" value="KAK0706213.1"/>
    <property type="molecule type" value="Genomic_DNA"/>
</dbReference>
<dbReference type="Gene3D" id="3.40.50.300">
    <property type="entry name" value="P-loop containing nucleotide triphosphate hydrolases"/>
    <property type="match status" value="1"/>
</dbReference>
<evidence type="ECO:0000313" key="5">
    <source>
        <dbReference type="Proteomes" id="UP001172101"/>
    </source>
</evidence>
<keyword evidence="4" id="KW-0378">Hydrolase</keyword>
<dbReference type="InterPro" id="IPR006073">
    <property type="entry name" value="GTP-bd"/>
</dbReference>